<sequence length="122" mass="13873">MFDLEKIISESVSIGVKQGVAKAFKSPEVKQMLHEKIDEAFLELAHKNRRLGDQDLCQHVFGNMLAFELMRHGYTVRESFKSARQTVTEFLKDSGIEYGDAGYGWSQADAENLAHEYFLRAA</sequence>
<dbReference type="EMBL" id="VCJR02000003">
    <property type="protein sequence ID" value="NHK29217.1"/>
    <property type="molecule type" value="Genomic_DNA"/>
</dbReference>
<protein>
    <submittedName>
        <fullName evidence="1">Uncharacterized protein</fullName>
    </submittedName>
</protein>
<dbReference type="RefSeq" id="WP_155142020.1">
    <property type="nucleotide sequence ID" value="NZ_BMGZ01000003.1"/>
</dbReference>
<proteinExistence type="predicted"/>
<reference evidence="2 4" key="2">
    <citation type="submission" date="2020-02" db="EMBL/GenBank/DDBJ databases">
        <title>Genome sequence of Parvularcula flava strain NH6-79.</title>
        <authorList>
            <person name="Abdul Karim M.H."/>
            <person name="Lam M.Q."/>
            <person name="Chen S.J."/>
            <person name="Yahya A."/>
            <person name="Shahir S."/>
            <person name="Shamsir M.S."/>
            <person name="Chong C.S."/>
        </authorList>
    </citation>
    <scope>NUCLEOTIDE SEQUENCE [LARGE SCALE GENOMIC DNA]</scope>
    <source>
        <strain evidence="2 4">NH6-79</strain>
    </source>
</reference>
<evidence type="ECO:0000313" key="4">
    <source>
        <dbReference type="Proteomes" id="UP000818603"/>
    </source>
</evidence>
<evidence type="ECO:0000313" key="3">
    <source>
        <dbReference type="Proteomes" id="UP000621856"/>
    </source>
</evidence>
<gene>
    <name evidence="2" type="ORF">FF098_014955</name>
    <name evidence="1" type="ORF">GCM10011355_27040</name>
</gene>
<accession>A0A8J3ES52</accession>
<dbReference type="Proteomes" id="UP000621856">
    <property type="component" value="Unassembled WGS sequence"/>
</dbReference>
<name>A0A8J3ES52_9PROT</name>
<dbReference type="Proteomes" id="UP000818603">
    <property type="component" value="Unassembled WGS sequence"/>
</dbReference>
<reference evidence="1" key="1">
    <citation type="journal article" date="2014" name="Int. J. Syst. Evol. Microbiol.">
        <title>Complete genome sequence of Corynebacterium casei LMG S-19264T (=DSM 44701T), isolated from a smear-ripened cheese.</title>
        <authorList>
            <consortium name="US DOE Joint Genome Institute (JGI-PGF)"/>
            <person name="Walter F."/>
            <person name="Albersmeier A."/>
            <person name="Kalinowski J."/>
            <person name="Ruckert C."/>
        </authorList>
    </citation>
    <scope>NUCLEOTIDE SEQUENCE</scope>
    <source>
        <strain evidence="1">CGMCC 1.14984</strain>
    </source>
</reference>
<reference evidence="1" key="3">
    <citation type="submission" date="2020-09" db="EMBL/GenBank/DDBJ databases">
        <authorList>
            <person name="Sun Q."/>
            <person name="Zhou Y."/>
        </authorList>
    </citation>
    <scope>NUCLEOTIDE SEQUENCE</scope>
    <source>
        <strain evidence="1">CGMCC 1.14984</strain>
    </source>
</reference>
<organism evidence="1 3">
    <name type="scientific">Aquisalinus luteolus</name>
    <dbReference type="NCBI Taxonomy" id="1566827"/>
    <lineage>
        <taxon>Bacteria</taxon>
        <taxon>Pseudomonadati</taxon>
        <taxon>Pseudomonadota</taxon>
        <taxon>Alphaproteobacteria</taxon>
        <taxon>Parvularculales</taxon>
        <taxon>Parvularculaceae</taxon>
        <taxon>Aquisalinus</taxon>
    </lineage>
</organism>
<dbReference type="AlphaFoldDB" id="A0A8J3ES52"/>
<evidence type="ECO:0000313" key="1">
    <source>
        <dbReference type="EMBL" id="GGH99933.1"/>
    </source>
</evidence>
<evidence type="ECO:0000313" key="2">
    <source>
        <dbReference type="EMBL" id="NHK29217.1"/>
    </source>
</evidence>
<keyword evidence="4" id="KW-1185">Reference proteome</keyword>
<comment type="caution">
    <text evidence="1">The sequence shown here is derived from an EMBL/GenBank/DDBJ whole genome shotgun (WGS) entry which is preliminary data.</text>
</comment>
<dbReference type="EMBL" id="BMGZ01000003">
    <property type="protein sequence ID" value="GGH99933.1"/>
    <property type="molecule type" value="Genomic_DNA"/>
</dbReference>